<gene>
    <name evidence="1" type="ORF">H6P81_017589</name>
</gene>
<accession>A0AAV7DYK3</accession>
<sequence length="100" mass="11290">MKPESPDCDADCGLYYVSFSNVLYCDATSSVSYLPVPEESSRLQFTAAQQSIPDSPRVRLRKGSSPRRDLRRVKSLAEFQQHAFSKSWLGCTTFCPCKMQ</sequence>
<evidence type="ECO:0000313" key="1">
    <source>
        <dbReference type="EMBL" id="KAG9441735.1"/>
    </source>
</evidence>
<dbReference type="Proteomes" id="UP000825729">
    <property type="component" value="Unassembled WGS sequence"/>
</dbReference>
<keyword evidence="2" id="KW-1185">Reference proteome</keyword>
<proteinExistence type="predicted"/>
<dbReference type="AlphaFoldDB" id="A0AAV7DYK3"/>
<organism evidence="1 2">
    <name type="scientific">Aristolochia fimbriata</name>
    <name type="common">White veined hardy Dutchman's pipe vine</name>
    <dbReference type="NCBI Taxonomy" id="158543"/>
    <lineage>
        <taxon>Eukaryota</taxon>
        <taxon>Viridiplantae</taxon>
        <taxon>Streptophyta</taxon>
        <taxon>Embryophyta</taxon>
        <taxon>Tracheophyta</taxon>
        <taxon>Spermatophyta</taxon>
        <taxon>Magnoliopsida</taxon>
        <taxon>Magnoliidae</taxon>
        <taxon>Piperales</taxon>
        <taxon>Aristolochiaceae</taxon>
        <taxon>Aristolochia</taxon>
    </lineage>
</organism>
<comment type="caution">
    <text evidence="1">The sequence shown here is derived from an EMBL/GenBank/DDBJ whole genome shotgun (WGS) entry which is preliminary data.</text>
</comment>
<name>A0AAV7DYK3_ARIFI</name>
<protein>
    <submittedName>
        <fullName evidence="1">Uncharacterized protein</fullName>
    </submittedName>
</protein>
<evidence type="ECO:0000313" key="2">
    <source>
        <dbReference type="Proteomes" id="UP000825729"/>
    </source>
</evidence>
<dbReference type="EMBL" id="JAINDJ010000007">
    <property type="protein sequence ID" value="KAG9441735.1"/>
    <property type="molecule type" value="Genomic_DNA"/>
</dbReference>
<reference evidence="1 2" key="1">
    <citation type="submission" date="2021-07" db="EMBL/GenBank/DDBJ databases">
        <title>The Aristolochia fimbriata genome: insights into angiosperm evolution, floral development and chemical biosynthesis.</title>
        <authorList>
            <person name="Jiao Y."/>
        </authorList>
    </citation>
    <scope>NUCLEOTIDE SEQUENCE [LARGE SCALE GENOMIC DNA]</scope>
    <source>
        <strain evidence="1">IBCAS-2021</strain>
        <tissue evidence="1">Leaf</tissue>
    </source>
</reference>